<evidence type="ECO:0000313" key="2">
    <source>
        <dbReference type="EMBL" id="TGK01016.1"/>
    </source>
</evidence>
<proteinExistence type="predicted"/>
<protein>
    <recommendedName>
        <fullName evidence="4">PH domain-containing protein</fullName>
    </recommendedName>
</protein>
<gene>
    <name evidence="2" type="ORF">EHO59_13945</name>
</gene>
<reference evidence="2" key="1">
    <citation type="journal article" date="2019" name="PLoS Negl. Trop. Dis.">
        <title>Revisiting the worldwide diversity of Leptospira species in the environment.</title>
        <authorList>
            <person name="Vincent A.T."/>
            <person name="Schiettekatte O."/>
            <person name="Bourhy P."/>
            <person name="Veyrier F.J."/>
            <person name="Picardeau M."/>
        </authorList>
    </citation>
    <scope>NUCLEOTIDE SEQUENCE [LARGE SCALE GENOMIC DNA]</scope>
    <source>
        <strain evidence="2">SSS9</strain>
    </source>
</reference>
<keyword evidence="1" id="KW-0812">Transmembrane</keyword>
<accession>A0A4R9FQE7</accession>
<sequence length="105" mass="11654">MNGTQVEDLVYISLFFPGILVLSALPSVIFKVRIEEGKVIHLFLSKFIVSSYPISEFLTAKQGGVVALILYFKTGKISVFAIPIEEAKRLVSDLFTLSGKVWSEN</sequence>
<name>A0A4R9FQE7_9LEPT</name>
<evidence type="ECO:0000313" key="3">
    <source>
        <dbReference type="Proteomes" id="UP000297453"/>
    </source>
</evidence>
<dbReference type="Proteomes" id="UP000297453">
    <property type="component" value="Unassembled WGS sequence"/>
</dbReference>
<keyword evidence="1" id="KW-1133">Transmembrane helix</keyword>
<organism evidence="2 3">
    <name type="scientific">Leptospira semungkisensis</name>
    <dbReference type="NCBI Taxonomy" id="2484985"/>
    <lineage>
        <taxon>Bacteria</taxon>
        <taxon>Pseudomonadati</taxon>
        <taxon>Spirochaetota</taxon>
        <taxon>Spirochaetia</taxon>
        <taxon>Leptospirales</taxon>
        <taxon>Leptospiraceae</taxon>
        <taxon>Leptospira</taxon>
    </lineage>
</organism>
<keyword evidence="1" id="KW-0472">Membrane</keyword>
<comment type="caution">
    <text evidence="2">The sequence shown here is derived from an EMBL/GenBank/DDBJ whole genome shotgun (WGS) entry which is preliminary data.</text>
</comment>
<dbReference type="EMBL" id="RQEP01000018">
    <property type="protein sequence ID" value="TGK01016.1"/>
    <property type="molecule type" value="Genomic_DNA"/>
</dbReference>
<evidence type="ECO:0008006" key="4">
    <source>
        <dbReference type="Google" id="ProtNLM"/>
    </source>
</evidence>
<feature type="transmembrane region" description="Helical" evidence="1">
    <location>
        <begin position="12"/>
        <end position="30"/>
    </location>
</feature>
<keyword evidence="3" id="KW-1185">Reference proteome</keyword>
<evidence type="ECO:0000256" key="1">
    <source>
        <dbReference type="SAM" id="Phobius"/>
    </source>
</evidence>
<dbReference type="AlphaFoldDB" id="A0A4R9FQE7"/>